<reference evidence="9" key="1">
    <citation type="journal article" date="2020" name="mSystems">
        <title>Genome- and Community-Level Interaction Insights into Carbon Utilization and Element Cycling Functions of Hydrothermarchaeota in Hydrothermal Sediment.</title>
        <authorList>
            <person name="Zhou Z."/>
            <person name="Liu Y."/>
            <person name="Xu W."/>
            <person name="Pan J."/>
            <person name="Luo Z.H."/>
            <person name="Li M."/>
        </authorList>
    </citation>
    <scope>NUCLEOTIDE SEQUENCE [LARGE SCALE GENOMIC DNA]</scope>
    <source>
        <strain evidence="9">SpSt-853</strain>
    </source>
</reference>
<dbReference type="CDD" id="cd02440">
    <property type="entry name" value="AdoMet_MTases"/>
    <property type="match status" value="1"/>
</dbReference>
<dbReference type="SUPFAM" id="SSF88697">
    <property type="entry name" value="PUA domain-like"/>
    <property type="match status" value="1"/>
</dbReference>
<dbReference type="Pfam" id="PF10672">
    <property type="entry name" value="Methyltrans_SAM"/>
    <property type="match status" value="1"/>
</dbReference>
<dbReference type="GO" id="GO:0003723">
    <property type="term" value="F:RNA binding"/>
    <property type="evidence" value="ECO:0007669"/>
    <property type="project" value="InterPro"/>
</dbReference>
<dbReference type="CDD" id="cd11572">
    <property type="entry name" value="RlmI_M_like"/>
    <property type="match status" value="1"/>
</dbReference>
<dbReference type="InterPro" id="IPR019614">
    <property type="entry name" value="SAM-dep_methyl-trfase"/>
</dbReference>
<organism evidence="9">
    <name type="scientific">Desulfobacca acetoxidans</name>
    <dbReference type="NCBI Taxonomy" id="60893"/>
    <lineage>
        <taxon>Bacteria</taxon>
        <taxon>Pseudomonadati</taxon>
        <taxon>Thermodesulfobacteriota</taxon>
        <taxon>Desulfobaccia</taxon>
        <taxon>Desulfobaccales</taxon>
        <taxon>Desulfobaccaceae</taxon>
        <taxon>Desulfobacca</taxon>
    </lineage>
</organism>
<evidence type="ECO:0000256" key="4">
    <source>
        <dbReference type="ARBA" id="ARBA00022679"/>
    </source>
</evidence>
<keyword evidence="3 9" id="KW-0489">Methyltransferase</keyword>
<evidence type="ECO:0000256" key="2">
    <source>
        <dbReference type="ARBA" id="ARBA00022490"/>
    </source>
</evidence>
<dbReference type="Gene3D" id="3.30.750.80">
    <property type="entry name" value="RNA methyltransferase domain (HRMD) like"/>
    <property type="match status" value="1"/>
</dbReference>
<proteinExistence type="inferred from homology"/>
<dbReference type="InterPro" id="IPR015947">
    <property type="entry name" value="PUA-like_sf"/>
</dbReference>
<evidence type="ECO:0000259" key="8">
    <source>
        <dbReference type="Pfam" id="PF17785"/>
    </source>
</evidence>
<dbReference type="PROSITE" id="PS50890">
    <property type="entry name" value="PUA"/>
    <property type="match status" value="1"/>
</dbReference>
<dbReference type="PANTHER" id="PTHR42873">
    <property type="entry name" value="RIBOSOMAL RNA LARGE SUBUNIT METHYLTRANSFERASE"/>
    <property type="match status" value="1"/>
</dbReference>
<sequence>MVPGLNGSPVTEVRLTPKGWRWRQRGHPWIFRDDVLLPREGLNSGDLVAVADPHGRFLGQAFYSALSRIALRFVSDREVRADPDFWRERLQRAWAWRQKMVQNSNAYRLIFGEADGFPGLVVDNYAGHLVVQSLHPGMERLLPWLKEVFLETLDPLSITLRHDVEVRRLEGLPLEVQTVYGQLPERVEVREGPVRFLADLRRGQKTGLFLDQRDNRLAAAVWSRGEVLDAFAYQGGFGLHLASKAQRVTLVESSEAALSLAQANARLNGFDNLEFIRENVFDYLKKAGQQGRRFDLIVLDPPAFAKSRAERPGALRGYREINRRAFQLLREGGILITSSCSYNLSEEEFVEVVRRAAADAGRQARLVEKRGAAKDHPVLLSLPESSYLKCLILAVA</sequence>
<dbReference type="SUPFAM" id="SSF53335">
    <property type="entry name" value="S-adenosyl-L-methionine-dependent methyltransferases"/>
    <property type="match status" value="1"/>
</dbReference>
<dbReference type="GO" id="GO:0005737">
    <property type="term" value="C:cytoplasm"/>
    <property type="evidence" value="ECO:0007669"/>
    <property type="project" value="UniProtKB-SubCell"/>
</dbReference>
<dbReference type="Gene3D" id="2.30.130.10">
    <property type="entry name" value="PUA domain"/>
    <property type="match status" value="1"/>
</dbReference>
<feature type="domain" description="S-adenosylmethionine-dependent methyltransferase" evidence="7">
    <location>
        <begin position="183"/>
        <end position="356"/>
    </location>
</feature>
<dbReference type="Gene3D" id="3.40.50.150">
    <property type="entry name" value="Vaccinia Virus protein VP39"/>
    <property type="match status" value="1"/>
</dbReference>
<dbReference type="InterPro" id="IPR029063">
    <property type="entry name" value="SAM-dependent_MTases_sf"/>
</dbReference>
<keyword evidence="2" id="KW-0963">Cytoplasm</keyword>
<keyword evidence="4 9" id="KW-0808">Transferase</keyword>
<comment type="similarity">
    <text evidence="6">Belongs to the methyltransferase superfamily. RlmI family.</text>
</comment>
<evidence type="ECO:0000313" key="9">
    <source>
        <dbReference type="EMBL" id="HGZ10686.1"/>
    </source>
</evidence>
<name>A0A7C5AK33_9BACT</name>
<evidence type="ECO:0000259" key="7">
    <source>
        <dbReference type="Pfam" id="PF10672"/>
    </source>
</evidence>
<dbReference type="GO" id="GO:0032259">
    <property type="term" value="P:methylation"/>
    <property type="evidence" value="ECO:0007669"/>
    <property type="project" value="UniProtKB-KW"/>
</dbReference>
<dbReference type="PANTHER" id="PTHR42873:SF1">
    <property type="entry name" value="S-ADENOSYLMETHIONINE-DEPENDENT METHYLTRANSFERASE DOMAIN-CONTAINING PROTEIN"/>
    <property type="match status" value="1"/>
</dbReference>
<dbReference type="InterPro" id="IPR036974">
    <property type="entry name" value="PUA_sf"/>
</dbReference>
<dbReference type="CDD" id="cd21153">
    <property type="entry name" value="PUA_RlmI"/>
    <property type="match status" value="1"/>
</dbReference>
<comment type="caution">
    <text evidence="9">The sequence shown here is derived from an EMBL/GenBank/DDBJ whole genome shotgun (WGS) entry which is preliminary data.</text>
</comment>
<dbReference type="Pfam" id="PF17785">
    <property type="entry name" value="PUA_3"/>
    <property type="match status" value="1"/>
</dbReference>
<evidence type="ECO:0000256" key="6">
    <source>
        <dbReference type="ARBA" id="ARBA00038091"/>
    </source>
</evidence>
<dbReference type="EMBL" id="DTKJ01000005">
    <property type="protein sequence ID" value="HGZ10686.1"/>
    <property type="molecule type" value="Genomic_DNA"/>
</dbReference>
<accession>A0A7C5AK33</accession>
<protein>
    <submittedName>
        <fullName evidence="9">Class I SAM-dependent rRNA methyltransferase</fullName>
    </submittedName>
</protein>
<dbReference type="AlphaFoldDB" id="A0A7C5AK33"/>
<evidence type="ECO:0000256" key="1">
    <source>
        <dbReference type="ARBA" id="ARBA00004496"/>
    </source>
</evidence>
<gene>
    <name evidence="9" type="ORF">ENW48_00530</name>
</gene>
<keyword evidence="5" id="KW-0949">S-adenosyl-L-methionine</keyword>
<dbReference type="GO" id="GO:0008168">
    <property type="term" value="F:methyltransferase activity"/>
    <property type="evidence" value="ECO:0007669"/>
    <property type="project" value="UniProtKB-KW"/>
</dbReference>
<comment type="subcellular location">
    <subcellularLocation>
        <location evidence="1">Cytoplasm</location>
    </subcellularLocation>
</comment>
<feature type="domain" description="RlmI-like PUA" evidence="8">
    <location>
        <begin position="13"/>
        <end position="75"/>
    </location>
</feature>
<evidence type="ECO:0000256" key="3">
    <source>
        <dbReference type="ARBA" id="ARBA00022603"/>
    </source>
</evidence>
<evidence type="ECO:0000256" key="5">
    <source>
        <dbReference type="ARBA" id="ARBA00022691"/>
    </source>
</evidence>
<dbReference type="InterPro" id="IPR041532">
    <property type="entry name" value="RlmI-like_PUA"/>
</dbReference>